<protein>
    <submittedName>
        <fullName evidence="2">Unannotated protein</fullName>
    </submittedName>
</protein>
<reference evidence="2" key="1">
    <citation type="submission" date="2020-05" db="EMBL/GenBank/DDBJ databases">
        <authorList>
            <person name="Chiriac C."/>
            <person name="Salcher M."/>
            <person name="Ghai R."/>
            <person name="Kavagutti S V."/>
        </authorList>
    </citation>
    <scope>NUCLEOTIDE SEQUENCE</scope>
</reference>
<evidence type="ECO:0000313" key="1">
    <source>
        <dbReference type="EMBL" id="CAB4851805.1"/>
    </source>
</evidence>
<gene>
    <name evidence="1" type="ORF">UFOPK3268_01365</name>
    <name evidence="2" type="ORF">UFOPK3752_01269</name>
</gene>
<dbReference type="EMBL" id="CAFBND010000046">
    <property type="protein sequence ID" value="CAB4944525.1"/>
    <property type="molecule type" value="Genomic_DNA"/>
</dbReference>
<dbReference type="EMBL" id="CAFBIZ010000196">
    <property type="protein sequence ID" value="CAB4851805.1"/>
    <property type="molecule type" value="Genomic_DNA"/>
</dbReference>
<name>A0A6J7JMC3_9ZZZZ</name>
<evidence type="ECO:0000313" key="2">
    <source>
        <dbReference type="EMBL" id="CAB4944525.1"/>
    </source>
</evidence>
<accession>A0A6J7JMC3</accession>
<dbReference type="AlphaFoldDB" id="A0A6J7JMC3"/>
<proteinExistence type="predicted"/>
<organism evidence="2">
    <name type="scientific">freshwater metagenome</name>
    <dbReference type="NCBI Taxonomy" id="449393"/>
    <lineage>
        <taxon>unclassified sequences</taxon>
        <taxon>metagenomes</taxon>
        <taxon>ecological metagenomes</taxon>
    </lineage>
</organism>
<sequence>MNSSMPRWLRAIPRPSRKWAVLASARSTPWWKSGESRSISGRSDISMCADSWGIRGMIAEIDFLRAEEPRYSRPRHASAILTYPHVR</sequence>